<organism evidence="4 5">
    <name type="scientific">Kitasatospora kifunensis</name>
    <name type="common">Streptomyces kifunensis</name>
    <dbReference type="NCBI Taxonomy" id="58351"/>
    <lineage>
        <taxon>Bacteria</taxon>
        <taxon>Bacillati</taxon>
        <taxon>Actinomycetota</taxon>
        <taxon>Actinomycetes</taxon>
        <taxon>Kitasatosporales</taxon>
        <taxon>Streptomycetaceae</taxon>
        <taxon>Kitasatospora</taxon>
    </lineage>
</organism>
<evidence type="ECO:0000256" key="1">
    <source>
        <dbReference type="SAM" id="MobiDB-lite"/>
    </source>
</evidence>
<name>A0A7W7RA70_KITKI</name>
<protein>
    <recommendedName>
        <fullName evidence="6">Secreted protein</fullName>
    </recommendedName>
</protein>
<keyword evidence="2" id="KW-1133">Transmembrane helix</keyword>
<feature type="signal peptide" evidence="3">
    <location>
        <begin position="1"/>
        <end position="35"/>
    </location>
</feature>
<gene>
    <name evidence="4" type="ORF">FHR34_007289</name>
</gene>
<evidence type="ECO:0000313" key="5">
    <source>
        <dbReference type="Proteomes" id="UP000540506"/>
    </source>
</evidence>
<keyword evidence="5" id="KW-1185">Reference proteome</keyword>
<comment type="caution">
    <text evidence="4">The sequence shown here is derived from an EMBL/GenBank/DDBJ whole genome shotgun (WGS) entry which is preliminary data.</text>
</comment>
<evidence type="ECO:0000313" key="4">
    <source>
        <dbReference type="EMBL" id="MBB4928194.1"/>
    </source>
</evidence>
<evidence type="ECO:0008006" key="6">
    <source>
        <dbReference type="Google" id="ProtNLM"/>
    </source>
</evidence>
<dbReference type="AlphaFoldDB" id="A0A7W7RA70"/>
<feature type="chain" id="PRO_5031340005" description="Secreted protein" evidence="3">
    <location>
        <begin position="36"/>
        <end position="118"/>
    </location>
</feature>
<keyword evidence="3" id="KW-0732">Signal</keyword>
<reference evidence="4 5" key="1">
    <citation type="submission" date="2020-08" db="EMBL/GenBank/DDBJ databases">
        <title>Sequencing the genomes of 1000 actinobacteria strains.</title>
        <authorList>
            <person name="Klenk H.-P."/>
        </authorList>
    </citation>
    <scope>NUCLEOTIDE SEQUENCE [LARGE SCALE GENOMIC DNA]</scope>
    <source>
        <strain evidence="4 5">DSM 41654</strain>
    </source>
</reference>
<keyword evidence="2" id="KW-0812">Transmembrane</keyword>
<sequence length="118" mass="12170">MRIPQQKNARRRIAQTLAVGCLAMSGALAAGTAYAADAPQQRDANGNLTNSVTSDSPGSTCVTGTEPNCTTTTQVVPMIDPVVAVVAAMFPVALGAAVLYRRRTKDSESGRPMMSGTG</sequence>
<evidence type="ECO:0000256" key="3">
    <source>
        <dbReference type="SAM" id="SignalP"/>
    </source>
</evidence>
<dbReference type="EMBL" id="JACHJV010000002">
    <property type="protein sequence ID" value="MBB4928194.1"/>
    <property type="molecule type" value="Genomic_DNA"/>
</dbReference>
<accession>A0A7W7RA70</accession>
<proteinExistence type="predicted"/>
<keyword evidence="2" id="KW-0472">Membrane</keyword>
<dbReference type="RefSeq" id="WP_184945172.1">
    <property type="nucleotide sequence ID" value="NZ_JACHJV010000002.1"/>
</dbReference>
<evidence type="ECO:0000256" key="2">
    <source>
        <dbReference type="SAM" id="Phobius"/>
    </source>
</evidence>
<feature type="region of interest" description="Disordered" evidence="1">
    <location>
        <begin position="42"/>
        <end position="65"/>
    </location>
</feature>
<feature type="transmembrane region" description="Helical" evidence="2">
    <location>
        <begin position="82"/>
        <end position="100"/>
    </location>
</feature>
<dbReference type="Proteomes" id="UP000540506">
    <property type="component" value="Unassembled WGS sequence"/>
</dbReference>